<evidence type="ECO:0000313" key="4">
    <source>
        <dbReference type="EMBL" id="CAD7247026.1"/>
    </source>
</evidence>
<feature type="region of interest" description="Disordered" evidence="1">
    <location>
        <begin position="140"/>
        <end position="168"/>
    </location>
</feature>
<dbReference type="Gene3D" id="2.60.40.10">
    <property type="entry name" value="Immunoglobulins"/>
    <property type="match status" value="1"/>
</dbReference>
<evidence type="ECO:0000259" key="3">
    <source>
        <dbReference type="PROSITE" id="PS50853"/>
    </source>
</evidence>
<name>A0A7R8XAJ7_9CRUS</name>
<feature type="region of interest" description="Disordered" evidence="1">
    <location>
        <begin position="265"/>
        <end position="317"/>
    </location>
</feature>
<evidence type="ECO:0000256" key="2">
    <source>
        <dbReference type="SAM" id="Phobius"/>
    </source>
</evidence>
<proteinExistence type="predicted"/>
<dbReference type="InterPro" id="IPR003961">
    <property type="entry name" value="FN3_dom"/>
</dbReference>
<keyword evidence="2" id="KW-0472">Membrane</keyword>
<feature type="compositionally biased region" description="Basic residues" evidence="1">
    <location>
        <begin position="140"/>
        <end position="150"/>
    </location>
</feature>
<keyword evidence="2" id="KW-0812">Transmembrane</keyword>
<feature type="compositionally biased region" description="Low complexity" evidence="1">
    <location>
        <begin position="306"/>
        <end position="317"/>
    </location>
</feature>
<evidence type="ECO:0000313" key="5">
    <source>
        <dbReference type="Proteomes" id="UP000677054"/>
    </source>
</evidence>
<evidence type="ECO:0000256" key="1">
    <source>
        <dbReference type="SAM" id="MobiDB-lite"/>
    </source>
</evidence>
<dbReference type="InterPro" id="IPR036116">
    <property type="entry name" value="FN3_sf"/>
</dbReference>
<reference evidence="4" key="1">
    <citation type="submission" date="2020-11" db="EMBL/GenBank/DDBJ databases">
        <authorList>
            <person name="Tran Van P."/>
        </authorList>
    </citation>
    <scope>NUCLEOTIDE SEQUENCE</scope>
</reference>
<feature type="non-terminal residue" evidence="4">
    <location>
        <position position="317"/>
    </location>
</feature>
<feature type="domain" description="Fibronectin type-III" evidence="3">
    <location>
        <begin position="1"/>
        <end position="97"/>
    </location>
</feature>
<dbReference type="AlphaFoldDB" id="A0A7R8XAJ7"/>
<feature type="transmembrane region" description="Helical" evidence="2">
    <location>
        <begin position="105"/>
        <end position="132"/>
    </location>
</feature>
<keyword evidence="5" id="KW-1185">Reference proteome</keyword>
<dbReference type="OrthoDB" id="6430706at2759"/>
<gene>
    <name evidence="4" type="ORF">DSTB1V02_LOCUS6865</name>
</gene>
<dbReference type="CDD" id="cd00063">
    <property type="entry name" value="FN3"/>
    <property type="match status" value="1"/>
</dbReference>
<dbReference type="InterPro" id="IPR013783">
    <property type="entry name" value="Ig-like_fold"/>
</dbReference>
<keyword evidence="2" id="KW-1133">Transmembrane helix</keyword>
<dbReference type="EMBL" id="LR900826">
    <property type="protein sequence ID" value="CAD7247026.1"/>
    <property type="molecule type" value="Genomic_DNA"/>
</dbReference>
<accession>A0A7R8XAJ7</accession>
<dbReference type="Proteomes" id="UP000677054">
    <property type="component" value="Unassembled WGS sequence"/>
</dbReference>
<organism evidence="4">
    <name type="scientific">Darwinula stevensoni</name>
    <dbReference type="NCBI Taxonomy" id="69355"/>
    <lineage>
        <taxon>Eukaryota</taxon>
        <taxon>Metazoa</taxon>
        <taxon>Ecdysozoa</taxon>
        <taxon>Arthropoda</taxon>
        <taxon>Crustacea</taxon>
        <taxon>Oligostraca</taxon>
        <taxon>Ostracoda</taxon>
        <taxon>Podocopa</taxon>
        <taxon>Podocopida</taxon>
        <taxon>Darwinulocopina</taxon>
        <taxon>Darwinuloidea</taxon>
        <taxon>Darwinulidae</taxon>
        <taxon>Darwinula</taxon>
    </lineage>
</organism>
<dbReference type="SUPFAM" id="SSF49265">
    <property type="entry name" value="Fibronectin type III"/>
    <property type="match status" value="1"/>
</dbReference>
<dbReference type="EMBL" id="CAJPEV010001309">
    <property type="protein sequence ID" value="CAG0891974.1"/>
    <property type="molecule type" value="Genomic_DNA"/>
</dbReference>
<sequence length="317" mass="33796">PPEPVKNCSVKWRSREALAVECLPGNSRGLAQEFHLLIMEEGRVVVNTSSASAEFSVSQLEPGKNYTLVVQAGNSVGTSDPVAISVDLLPLSPSPETGALAKAPWYLLPTLLGSVAGGVVTLGLLVTCLWLVRVKVTGRSRSRPRKPTNHHGKDFHALQDDEQDPDIIPANDVGAKTRSWGSGYDLDALQVLPPPPSFISSASPSPESLVSLGGMPLHRSRSLTGGGTSLLDREVEEGVRVGTFYATLARPKRVNFILEPRVQTSGSMAGVHPPAPPPPPPRREGSSWFPRDPASLVKPCLRRTNSSSMSSPLESSV</sequence>
<dbReference type="PROSITE" id="PS50853">
    <property type="entry name" value="FN3"/>
    <property type="match status" value="1"/>
</dbReference>
<protein>
    <recommendedName>
        <fullName evidence="3">Fibronectin type-III domain-containing protein</fullName>
    </recommendedName>
</protein>